<evidence type="ECO:0000259" key="3">
    <source>
        <dbReference type="Pfam" id="PF12969"/>
    </source>
</evidence>
<organism evidence="4 5">
    <name type="scientific">Marinobacter adhaerens</name>
    <dbReference type="NCBI Taxonomy" id="1033846"/>
    <lineage>
        <taxon>Bacteria</taxon>
        <taxon>Pseudomonadati</taxon>
        <taxon>Pseudomonadota</taxon>
        <taxon>Gammaproteobacteria</taxon>
        <taxon>Pseudomonadales</taxon>
        <taxon>Marinobacteraceae</taxon>
        <taxon>Marinobacter</taxon>
    </lineage>
</organism>
<evidence type="ECO:0000256" key="1">
    <source>
        <dbReference type="SAM" id="Phobius"/>
    </source>
</evidence>
<feature type="transmembrane region" description="Helical" evidence="1">
    <location>
        <begin position="706"/>
        <end position="727"/>
    </location>
</feature>
<dbReference type="InterPro" id="IPR038765">
    <property type="entry name" value="Papain-like_cys_pep_sf"/>
</dbReference>
<dbReference type="SUPFAM" id="SSF54001">
    <property type="entry name" value="Cysteine proteinases"/>
    <property type="match status" value="1"/>
</dbReference>
<evidence type="ECO:0000313" key="5">
    <source>
        <dbReference type="Proteomes" id="UP000431462"/>
    </source>
</evidence>
<reference evidence="4 5" key="1">
    <citation type="submission" date="2019-06" db="EMBL/GenBank/DDBJ databases">
        <title>Enrichment of Autotrophic Halophilic Microorganisms from Red Sea Brine Pool Using Microbial Electrosynthesis System.</title>
        <authorList>
            <person name="Alqahtani M.F."/>
            <person name="Bajracharya S."/>
            <person name="Katuri K.P."/>
            <person name="Ali M."/>
            <person name="Saikaly P.E."/>
        </authorList>
    </citation>
    <scope>NUCLEOTIDE SEQUENCE [LARGE SCALE GENOMIC DNA]</scope>
    <source>
        <strain evidence="4">MES15</strain>
    </source>
</reference>
<comment type="caution">
    <text evidence="4">The sequence shown here is derived from an EMBL/GenBank/DDBJ whole genome shotgun (WGS) entry which is preliminary data.</text>
</comment>
<dbReference type="Gene3D" id="3.10.620.30">
    <property type="match status" value="1"/>
</dbReference>
<feature type="domain" description="DUF3857" evidence="3">
    <location>
        <begin position="78"/>
        <end position="237"/>
    </location>
</feature>
<dbReference type="Pfam" id="PF01841">
    <property type="entry name" value="Transglut_core"/>
    <property type="match status" value="1"/>
</dbReference>
<keyword evidence="1" id="KW-0812">Transmembrane</keyword>
<feature type="transmembrane region" description="Helical" evidence="1">
    <location>
        <begin position="747"/>
        <end position="765"/>
    </location>
</feature>
<dbReference type="Proteomes" id="UP000431462">
    <property type="component" value="Unassembled WGS sequence"/>
</dbReference>
<evidence type="ECO:0000313" key="4">
    <source>
        <dbReference type="EMBL" id="MTJ00472.1"/>
    </source>
</evidence>
<feature type="transmembrane region" description="Helical" evidence="1">
    <location>
        <begin position="843"/>
        <end position="862"/>
    </location>
</feature>
<sequence length="991" mass="112882">MKGLSIPRPGSPGGILLFLVFWFLVSGSAVSESATINKRAQPGWVTDMELPPSEPSGGVGLGGVEYLLYDVQTDLRDAKTRQYFRIASQIRNEEGLRELSSLSVVFDPDYESLSFHSLSIHRGDLVIDRLDEAQFQILQRESNLERQIYDGSLTAHLILEDLRVGDLVEYSYSLEGNNPVFDGLFSGHYSLQWQVPVLRHRLRFLTDEGSPLHIQPSSPNFRFTRTAETGTVEYVLRQEATEARPVEGGTPSWYRPLAHVSVSQFQSWEDVQQWAAPLYAVSTPVSEEVREIAETIAQQHQAPEQRLQAALDFVQREIRYVGIEMGAHSYQPRPPEKVLQRRFGDCKDKTLLLNTLLGQMGITAHPVLVNTDLRHKVAESAPSPFAFDHVITQAHIGDSLYWVDGTNTHQRGALNRRTLADYGAGLVLDGQNNGITPHYPDTSTQTTPRLDIEQKLFLEKDRDQPLALHIKTQMSGDEATTMRGRVAQGGDEFQQEYIRYYESLFPELEVIQKPAYVDRTGKNQIVIDERYRVADLWSTDEGGFTQTLWLEADQIDDFAVPPKDQNRSDPYHQYHPITVQQKWVVQGLDESWSLPAEHEVVDNPYFRYEREVSFNSYQLEVTHRYQSKTDFVPAQDITRYNSDIEKLKNLSYYGLQEPMPQLVAEEEDHRMMIISILAGVLFLLVLLIIIDYIIDRRREKKLNLESHYYPVSSTKFIALGIITLGFYQVFWGYRNWRYISERDSRSLWSWARGLFIPITCYGLFAHARNNAVGSYHLPLAALSCALLAIAFFVLSLIQSADQTPALLMLVTLILGPLCLLPLQNYVNRLPENREAFAFNSRWRLRHAAAALIFSLIMGLMVAEELRIIPSDQVVSGEELPADLKLFLSRQSVIGPQEEILKFYSDALWDFRQDGNALTNEGVFSYWQDNTGGFQFVKARYEDIADLEVKKGGALESTMLKVFLKDGSFFWLVLSVDGDESFVQSLESRLAT</sequence>
<dbReference type="AlphaFoldDB" id="A0A844I630"/>
<feature type="transmembrane region" description="Helical" evidence="1">
    <location>
        <begin position="671"/>
        <end position="694"/>
    </location>
</feature>
<feature type="transmembrane region" description="Helical" evidence="1">
    <location>
        <begin position="777"/>
        <end position="797"/>
    </location>
</feature>
<keyword evidence="1" id="KW-1133">Transmembrane helix</keyword>
<dbReference type="InterPro" id="IPR024618">
    <property type="entry name" value="DUF3857"/>
</dbReference>
<feature type="transmembrane region" description="Helical" evidence="1">
    <location>
        <begin position="803"/>
        <end position="822"/>
    </location>
</feature>
<dbReference type="Gene3D" id="2.60.40.3140">
    <property type="match status" value="1"/>
</dbReference>
<dbReference type="InterPro" id="IPR002931">
    <property type="entry name" value="Transglutaminase-like"/>
</dbReference>
<gene>
    <name evidence="4" type="ORF">FH752_17850</name>
</gene>
<accession>A0A844I630</accession>
<feature type="domain" description="Transglutaminase-like" evidence="2">
    <location>
        <begin position="291"/>
        <end position="376"/>
    </location>
</feature>
<keyword evidence="1" id="KW-0472">Membrane</keyword>
<name>A0A844I630_9GAMM</name>
<proteinExistence type="predicted"/>
<dbReference type="Pfam" id="PF12969">
    <property type="entry name" value="DUF3857"/>
    <property type="match status" value="1"/>
</dbReference>
<evidence type="ECO:0000259" key="2">
    <source>
        <dbReference type="Pfam" id="PF01841"/>
    </source>
</evidence>
<dbReference type="EMBL" id="VENC01000022">
    <property type="protein sequence ID" value="MTJ00472.1"/>
    <property type="molecule type" value="Genomic_DNA"/>
</dbReference>
<protein>
    <submittedName>
        <fullName evidence="4">DUF3857 domain-containing protein</fullName>
    </submittedName>
</protein>